<protein>
    <submittedName>
        <fullName evidence="2">Uncharacterized protein</fullName>
    </submittedName>
</protein>
<keyword evidence="3" id="KW-1185">Reference proteome</keyword>
<evidence type="ECO:0000256" key="1">
    <source>
        <dbReference type="SAM" id="MobiDB-lite"/>
    </source>
</evidence>
<reference evidence="2" key="1">
    <citation type="submission" date="2022-03" db="EMBL/GenBank/DDBJ databases">
        <authorList>
            <person name="Alioto T."/>
            <person name="Alioto T."/>
            <person name="Gomez Garrido J."/>
        </authorList>
    </citation>
    <scope>NUCLEOTIDE SEQUENCE</scope>
</reference>
<name>A0AAD1R315_PELCU</name>
<feature type="compositionally biased region" description="Basic and acidic residues" evidence="1">
    <location>
        <begin position="1"/>
        <end position="13"/>
    </location>
</feature>
<accession>A0AAD1R315</accession>
<evidence type="ECO:0000313" key="3">
    <source>
        <dbReference type="Proteomes" id="UP001295444"/>
    </source>
</evidence>
<organism evidence="2 3">
    <name type="scientific">Pelobates cultripes</name>
    <name type="common">Western spadefoot toad</name>
    <dbReference type="NCBI Taxonomy" id="61616"/>
    <lineage>
        <taxon>Eukaryota</taxon>
        <taxon>Metazoa</taxon>
        <taxon>Chordata</taxon>
        <taxon>Craniata</taxon>
        <taxon>Vertebrata</taxon>
        <taxon>Euteleostomi</taxon>
        <taxon>Amphibia</taxon>
        <taxon>Batrachia</taxon>
        <taxon>Anura</taxon>
        <taxon>Pelobatoidea</taxon>
        <taxon>Pelobatidae</taxon>
        <taxon>Pelobates</taxon>
    </lineage>
</organism>
<evidence type="ECO:0000313" key="2">
    <source>
        <dbReference type="EMBL" id="CAH2222366.1"/>
    </source>
</evidence>
<feature type="region of interest" description="Disordered" evidence="1">
    <location>
        <begin position="1"/>
        <end position="44"/>
    </location>
</feature>
<gene>
    <name evidence="2" type="ORF">PECUL_23A048370</name>
</gene>
<proteinExistence type="predicted"/>
<dbReference type="Proteomes" id="UP001295444">
    <property type="component" value="Chromosome 01"/>
</dbReference>
<sequence>MEKLEKDLQQRKQKDLRKHQRMYSNKQYDRDQTTQRFQRTPRKGIRNYNHHTMKEKEKYITWNFSQEGAIPKDKEGERKGDTV</sequence>
<dbReference type="EMBL" id="OW240912">
    <property type="protein sequence ID" value="CAH2222366.1"/>
    <property type="molecule type" value="Genomic_DNA"/>
</dbReference>
<dbReference type="AlphaFoldDB" id="A0AAD1R315"/>